<evidence type="ECO:0000313" key="2">
    <source>
        <dbReference type="EMBL" id="CDF35854.1"/>
    </source>
</evidence>
<proteinExistence type="predicted"/>
<protein>
    <submittedName>
        <fullName evidence="2">Uncharacterized protein</fullName>
    </submittedName>
</protein>
<dbReference type="EMBL" id="HG001749">
    <property type="protein sequence ID" value="CDF35854.1"/>
    <property type="molecule type" value="Genomic_DNA"/>
</dbReference>
<dbReference type="RefSeq" id="XP_005715673.1">
    <property type="nucleotide sequence ID" value="XM_005715616.1"/>
</dbReference>
<dbReference type="AlphaFoldDB" id="R7QCQ5"/>
<evidence type="ECO:0000256" key="1">
    <source>
        <dbReference type="SAM" id="MobiDB-lite"/>
    </source>
</evidence>
<keyword evidence="3" id="KW-1185">Reference proteome</keyword>
<organism evidence="2 3">
    <name type="scientific">Chondrus crispus</name>
    <name type="common">Carrageen Irish moss</name>
    <name type="synonym">Polymorpha crispa</name>
    <dbReference type="NCBI Taxonomy" id="2769"/>
    <lineage>
        <taxon>Eukaryota</taxon>
        <taxon>Rhodophyta</taxon>
        <taxon>Florideophyceae</taxon>
        <taxon>Rhodymeniophycidae</taxon>
        <taxon>Gigartinales</taxon>
        <taxon>Gigartinaceae</taxon>
        <taxon>Chondrus</taxon>
    </lineage>
</organism>
<feature type="region of interest" description="Disordered" evidence="1">
    <location>
        <begin position="34"/>
        <end position="69"/>
    </location>
</feature>
<reference evidence="3" key="1">
    <citation type="journal article" date="2013" name="Proc. Natl. Acad. Sci. U.S.A.">
        <title>Genome structure and metabolic features in the red seaweed Chondrus crispus shed light on evolution of the Archaeplastida.</title>
        <authorList>
            <person name="Collen J."/>
            <person name="Porcel B."/>
            <person name="Carre W."/>
            <person name="Ball S.G."/>
            <person name="Chaparro C."/>
            <person name="Tonon T."/>
            <person name="Barbeyron T."/>
            <person name="Michel G."/>
            <person name="Noel B."/>
            <person name="Valentin K."/>
            <person name="Elias M."/>
            <person name="Artiguenave F."/>
            <person name="Arun A."/>
            <person name="Aury J.M."/>
            <person name="Barbosa-Neto J.F."/>
            <person name="Bothwell J.H."/>
            <person name="Bouget F.Y."/>
            <person name="Brillet L."/>
            <person name="Cabello-Hurtado F."/>
            <person name="Capella-Gutierrez S."/>
            <person name="Charrier B."/>
            <person name="Cladiere L."/>
            <person name="Cock J.M."/>
            <person name="Coelho S.M."/>
            <person name="Colleoni C."/>
            <person name="Czjzek M."/>
            <person name="Da Silva C."/>
            <person name="Delage L."/>
            <person name="Denoeud F."/>
            <person name="Deschamps P."/>
            <person name="Dittami S.M."/>
            <person name="Gabaldon T."/>
            <person name="Gachon C.M."/>
            <person name="Groisillier A."/>
            <person name="Herve C."/>
            <person name="Jabbari K."/>
            <person name="Katinka M."/>
            <person name="Kloareg B."/>
            <person name="Kowalczyk N."/>
            <person name="Labadie K."/>
            <person name="Leblanc C."/>
            <person name="Lopez P.J."/>
            <person name="McLachlan D.H."/>
            <person name="Meslet-Cladiere L."/>
            <person name="Moustafa A."/>
            <person name="Nehr Z."/>
            <person name="Nyvall Collen P."/>
            <person name="Panaud O."/>
            <person name="Partensky F."/>
            <person name="Poulain J."/>
            <person name="Rensing S.A."/>
            <person name="Rousvoal S."/>
            <person name="Samson G."/>
            <person name="Symeonidi A."/>
            <person name="Weissenbach J."/>
            <person name="Zambounis A."/>
            <person name="Wincker P."/>
            <person name="Boyen C."/>
        </authorList>
    </citation>
    <scope>NUCLEOTIDE SEQUENCE [LARGE SCALE GENOMIC DNA]</scope>
    <source>
        <strain evidence="3">cv. Stackhouse</strain>
    </source>
</reference>
<feature type="compositionally biased region" description="Polar residues" evidence="1">
    <location>
        <begin position="36"/>
        <end position="48"/>
    </location>
</feature>
<dbReference type="Proteomes" id="UP000012073">
    <property type="component" value="Unassembled WGS sequence"/>
</dbReference>
<accession>R7QCQ5</accession>
<gene>
    <name evidence="2" type="ORF">CHC_T00004302001</name>
</gene>
<evidence type="ECO:0000313" key="3">
    <source>
        <dbReference type="Proteomes" id="UP000012073"/>
    </source>
</evidence>
<name>R7QCQ5_CHOCR</name>
<sequence length="69" mass="8338">MRGNCKKRWKLREELFFYWCGSHLRGKRPIFRARTTAPSRSTGWPRTQPTRRHVPTRPLYLSGPRPEDR</sequence>
<dbReference type="KEGG" id="ccp:CHC_T00004302001"/>
<dbReference type="GeneID" id="17323384"/>
<dbReference type="Gramene" id="CDF35854">
    <property type="protein sequence ID" value="CDF35854"/>
    <property type="gene ID" value="CHC_T00004302001"/>
</dbReference>